<dbReference type="EMBL" id="JARBHB010000001">
    <property type="protein sequence ID" value="KAJ8898223.1"/>
    <property type="molecule type" value="Genomic_DNA"/>
</dbReference>
<evidence type="ECO:0000256" key="1">
    <source>
        <dbReference type="SAM" id="MobiDB-lite"/>
    </source>
</evidence>
<comment type="caution">
    <text evidence="2">The sequence shown here is derived from an EMBL/GenBank/DDBJ whole genome shotgun (WGS) entry which is preliminary data.</text>
</comment>
<accession>A0ABQ9IQC6</accession>
<name>A0ABQ9IQC6_9NEOP</name>
<keyword evidence="3" id="KW-1185">Reference proteome</keyword>
<proteinExistence type="predicted"/>
<protein>
    <submittedName>
        <fullName evidence="2">Uncharacterized protein</fullName>
    </submittedName>
</protein>
<feature type="compositionally biased region" description="Polar residues" evidence="1">
    <location>
        <begin position="336"/>
        <end position="349"/>
    </location>
</feature>
<feature type="region of interest" description="Disordered" evidence="1">
    <location>
        <begin position="325"/>
        <end position="349"/>
    </location>
</feature>
<evidence type="ECO:0000313" key="3">
    <source>
        <dbReference type="Proteomes" id="UP001159363"/>
    </source>
</evidence>
<sequence length="349" mass="38986">MTTDAPGSHTLIVRRHVSRPETDTLVFVRTTVAERLDYSPPTKAIRAQSPEGSLPIFASGNRAGQCLWLAGFLGDLPLPPPLHYGAAPFSRHSALIGSQSSLYYCQHWKQDSIEKPRNKSTVTCPERALRPRILSIDFVRRKSTRRVKMQYMAITRDQGAVDARGTVAVARQPRASKPAKPQDYRLFTMFGWLSNNEANEAEMRREWSSARMKGEEGTGDAQENLLISGVFQHDSHLQKSSSDLMCRPSISQCLWKDRRWLSGYPAGLPTKANRVQSPAESLDLAYRIPVGRCRWSAVTFTIGSQFIRPALHASEPITSLQVNTSRIPEPPGVGQQPMNTQLSLQYAED</sequence>
<organism evidence="2 3">
    <name type="scientific">Dryococelus australis</name>
    <dbReference type="NCBI Taxonomy" id="614101"/>
    <lineage>
        <taxon>Eukaryota</taxon>
        <taxon>Metazoa</taxon>
        <taxon>Ecdysozoa</taxon>
        <taxon>Arthropoda</taxon>
        <taxon>Hexapoda</taxon>
        <taxon>Insecta</taxon>
        <taxon>Pterygota</taxon>
        <taxon>Neoptera</taxon>
        <taxon>Polyneoptera</taxon>
        <taxon>Phasmatodea</taxon>
        <taxon>Verophasmatodea</taxon>
        <taxon>Anareolatae</taxon>
        <taxon>Phasmatidae</taxon>
        <taxon>Eurycanthinae</taxon>
        <taxon>Dryococelus</taxon>
    </lineage>
</organism>
<gene>
    <name evidence="2" type="ORF">PR048_003583</name>
</gene>
<dbReference type="Proteomes" id="UP001159363">
    <property type="component" value="Chromosome 1"/>
</dbReference>
<evidence type="ECO:0000313" key="2">
    <source>
        <dbReference type="EMBL" id="KAJ8898223.1"/>
    </source>
</evidence>
<reference evidence="2 3" key="1">
    <citation type="submission" date="2023-02" db="EMBL/GenBank/DDBJ databases">
        <title>LHISI_Scaffold_Assembly.</title>
        <authorList>
            <person name="Stuart O.P."/>
            <person name="Cleave R."/>
            <person name="Magrath M.J.L."/>
            <person name="Mikheyev A.S."/>
        </authorList>
    </citation>
    <scope>NUCLEOTIDE SEQUENCE [LARGE SCALE GENOMIC DNA]</scope>
    <source>
        <strain evidence="2">Daus_M_001</strain>
        <tissue evidence="2">Leg muscle</tissue>
    </source>
</reference>